<dbReference type="Pfam" id="PF02829">
    <property type="entry name" value="3H"/>
    <property type="match status" value="1"/>
</dbReference>
<dbReference type="SUPFAM" id="SSF46785">
    <property type="entry name" value="Winged helix' DNA-binding domain"/>
    <property type="match status" value="1"/>
</dbReference>
<dbReference type="RefSeq" id="WP_027890123.1">
    <property type="nucleotide sequence ID" value="NZ_LT906446.1"/>
</dbReference>
<evidence type="ECO:0000259" key="2">
    <source>
        <dbReference type="Pfam" id="PF02829"/>
    </source>
</evidence>
<name>A0A239TA05_9FIRM</name>
<dbReference type="InterPro" id="IPR004173">
    <property type="entry name" value="3H_domain"/>
</dbReference>
<dbReference type="PANTHER" id="PTHR40068">
    <property type="entry name" value="TRANSCRIPTION REPRESSOR NIAR-RELATED"/>
    <property type="match status" value="1"/>
</dbReference>
<dbReference type="GO" id="GO:0046872">
    <property type="term" value="F:metal ion binding"/>
    <property type="evidence" value="ECO:0007669"/>
    <property type="project" value="UniProtKB-KW"/>
</dbReference>
<feature type="domain" description="3H" evidence="2">
    <location>
        <begin position="73"/>
        <end position="171"/>
    </location>
</feature>
<dbReference type="eggNOG" id="COG1827">
    <property type="taxonomic scope" value="Bacteria"/>
</dbReference>
<dbReference type="EMBL" id="LT906446">
    <property type="protein sequence ID" value="SNU94567.1"/>
    <property type="molecule type" value="Genomic_DNA"/>
</dbReference>
<dbReference type="InterPro" id="IPR035922">
    <property type="entry name" value="3H_dom_sf"/>
</dbReference>
<dbReference type="Gene3D" id="1.10.10.10">
    <property type="entry name" value="Winged helix-like DNA-binding domain superfamily/Winged helix DNA-binding domain"/>
    <property type="match status" value="1"/>
</dbReference>
<organism evidence="4 5">
    <name type="scientific">Megamonas hypermegale</name>
    <dbReference type="NCBI Taxonomy" id="158847"/>
    <lineage>
        <taxon>Bacteria</taxon>
        <taxon>Bacillati</taxon>
        <taxon>Bacillota</taxon>
        <taxon>Negativicutes</taxon>
        <taxon>Selenomonadales</taxon>
        <taxon>Selenomonadaceae</taxon>
        <taxon>Megamonas</taxon>
    </lineage>
</organism>
<keyword evidence="1" id="KW-0533">Nickel</keyword>
<feature type="binding site" evidence="1">
    <location>
        <position position="146"/>
    </location>
    <ligand>
        <name>Ni(2+)</name>
        <dbReference type="ChEBI" id="CHEBI:49786"/>
    </ligand>
</feature>
<protein>
    <submittedName>
        <fullName evidence="4">Probable transcription repressor NiaR</fullName>
    </submittedName>
</protein>
<evidence type="ECO:0000256" key="1">
    <source>
        <dbReference type="PIRSR" id="PIRSR037847-1"/>
    </source>
</evidence>
<feature type="binding site" evidence="1">
    <location>
        <position position="87"/>
    </location>
    <ligand>
        <name>Ni(2+)</name>
        <dbReference type="ChEBI" id="CHEBI:49786"/>
    </ligand>
</feature>
<dbReference type="InterPro" id="IPR013196">
    <property type="entry name" value="HTH_11"/>
</dbReference>
<feature type="domain" description="Helix-turn-helix type 11" evidence="3">
    <location>
        <begin position="6"/>
        <end position="59"/>
    </location>
</feature>
<gene>
    <name evidence="4" type="primary">niaR</name>
    <name evidence="4" type="ORF">SAMEA4364220_00226</name>
</gene>
<keyword evidence="1" id="KW-0479">Metal-binding</keyword>
<dbReference type="PIRSF" id="PIRSF037847">
    <property type="entry name" value="NiaR"/>
    <property type="match status" value="1"/>
</dbReference>
<dbReference type="Pfam" id="PF08279">
    <property type="entry name" value="HTH_11"/>
    <property type="match status" value="1"/>
</dbReference>
<evidence type="ECO:0000259" key="3">
    <source>
        <dbReference type="Pfam" id="PF08279"/>
    </source>
</evidence>
<sequence length="174" mass="19642">MNTEERRQKILETLIDSKTPLTGTVLANKFQVSRQIIVGDITVLRATGHDIYATPRGYIIPNKPQNCNMLETICCRHANDKDSVKKEFEIIVDNGGKVHDVIVDHPLYGEIRVNLFIATRREAYAFIKKMQQTKAEPLLVMTNGVHYHTIEVPDKDTLSVICQELANAGILVNE</sequence>
<feature type="binding site" evidence="1">
    <location>
        <position position="77"/>
    </location>
    <ligand>
        <name>Ni(2+)</name>
        <dbReference type="ChEBI" id="CHEBI:49786"/>
    </ligand>
</feature>
<feature type="binding site" evidence="1">
    <location>
        <position position="148"/>
    </location>
    <ligand>
        <name>Ni(2+)</name>
        <dbReference type="ChEBI" id="CHEBI:49786"/>
    </ligand>
</feature>
<evidence type="ECO:0000313" key="4">
    <source>
        <dbReference type="EMBL" id="SNU94567.1"/>
    </source>
</evidence>
<reference evidence="4 5" key="1">
    <citation type="submission" date="2017-06" db="EMBL/GenBank/DDBJ databases">
        <authorList>
            <consortium name="Pathogen Informatics"/>
        </authorList>
    </citation>
    <scope>NUCLEOTIDE SEQUENCE [LARGE SCALE GENOMIC DNA]</scope>
    <source>
        <strain evidence="4 5">NCTC10570</strain>
    </source>
</reference>
<dbReference type="InterPro" id="IPR036388">
    <property type="entry name" value="WH-like_DNA-bd_sf"/>
</dbReference>
<dbReference type="GeneID" id="78506266"/>
<dbReference type="PANTHER" id="PTHR40068:SF1">
    <property type="entry name" value="TRANSCRIPTION REPRESSOR NIAR-RELATED"/>
    <property type="match status" value="1"/>
</dbReference>
<dbReference type="InterPro" id="IPR036390">
    <property type="entry name" value="WH_DNA-bd_sf"/>
</dbReference>
<dbReference type="Gene3D" id="3.30.1340.20">
    <property type="entry name" value="3H domain"/>
    <property type="match status" value="1"/>
</dbReference>
<dbReference type="AlphaFoldDB" id="A0A239TA05"/>
<dbReference type="SUPFAM" id="SSF75500">
    <property type="entry name" value="Putative transcriptional regulator TM1602, C-terminal domain"/>
    <property type="match status" value="1"/>
</dbReference>
<evidence type="ECO:0000313" key="5">
    <source>
        <dbReference type="Proteomes" id="UP000215383"/>
    </source>
</evidence>
<accession>A0A239TA05</accession>
<dbReference type="Proteomes" id="UP000215383">
    <property type="component" value="Chromosome 1"/>
</dbReference>
<keyword evidence="5" id="KW-1185">Reference proteome</keyword>
<dbReference type="InterPro" id="IPR026043">
    <property type="entry name" value="NadR"/>
</dbReference>
<proteinExistence type="predicted"/>